<dbReference type="SUPFAM" id="SSF53474">
    <property type="entry name" value="alpha/beta-Hydrolases"/>
    <property type="match status" value="1"/>
</dbReference>
<evidence type="ECO:0000256" key="4">
    <source>
        <dbReference type="ARBA" id="ARBA00039132"/>
    </source>
</evidence>
<comment type="catalytic activity">
    <reaction evidence="11">
        <text>mycophenolic acid O-acyl-beta-D-glucuronide + H2O = mycophenolate + D-glucuronate + H(+)</text>
        <dbReference type="Rhea" id="RHEA:34179"/>
        <dbReference type="ChEBI" id="CHEBI:15377"/>
        <dbReference type="ChEBI" id="CHEBI:15378"/>
        <dbReference type="ChEBI" id="CHEBI:58720"/>
        <dbReference type="ChEBI" id="CHEBI:62932"/>
        <dbReference type="ChEBI" id="CHEBI:66982"/>
        <dbReference type="EC" id="3.1.1.93"/>
    </reaction>
    <physiologicalReaction direction="left-to-right" evidence="11">
        <dbReference type="Rhea" id="RHEA:34180"/>
    </physiologicalReaction>
</comment>
<dbReference type="EC" id="3.1.1.93" evidence="4"/>
<dbReference type="Proteomes" id="UP000637819">
    <property type="component" value="Plasmid pHTS171"/>
</dbReference>
<dbReference type="GO" id="GO:0008474">
    <property type="term" value="F:palmitoyl-(protein) hydrolase activity"/>
    <property type="evidence" value="ECO:0007669"/>
    <property type="project" value="UniProtKB-EC"/>
</dbReference>
<dbReference type="GeneID" id="62877854"/>
<dbReference type="Gene3D" id="3.40.50.1820">
    <property type="entry name" value="alpha/beta hydrolase"/>
    <property type="match status" value="1"/>
</dbReference>
<dbReference type="AlphaFoldDB" id="A0A8T8E6L1"/>
<evidence type="ECO:0000259" key="13">
    <source>
        <dbReference type="Pfam" id="PF12697"/>
    </source>
</evidence>
<evidence type="ECO:0000256" key="12">
    <source>
        <dbReference type="SAM" id="MobiDB-lite"/>
    </source>
</evidence>
<dbReference type="PANTHER" id="PTHR16138">
    <property type="entry name" value="MYCOPHENOLIC ACID ACYL-GLUCURONIDE ESTERASE, MITOCHONDRIAL"/>
    <property type="match status" value="1"/>
</dbReference>
<evidence type="ECO:0000256" key="10">
    <source>
        <dbReference type="ARBA" id="ARBA00047409"/>
    </source>
</evidence>
<organism evidence="14 15">
    <name type="scientific">Haloterrigena salifodinae</name>
    <dbReference type="NCBI Taxonomy" id="2675099"/>
    <lineage>
        <taxon>Archaea</taxon>
        <taxon>Methanobacteriati</taxon>
        <taxon>Methanobacteriota</taxon>
        <taxon>Stenosarchaea group</taxon>
        <taxon>Halobacteria</taxon>
        <taxon>Halobacteriales</taxon>
        <taxon>Natrialbaceae</taxon>
        <taxon>Haloterrigena</taxon>
    </lineage>
</organism>
<dbReference type="InterPro" id="IPR052382">
    <property type="entry name" value="ABHD10_acyl-thioesterase"/>
</dbReference>
<gene>
    <name evidence="14" type="ORF">JMJ58_21980</name>
</gene>
<evidence type="ECO:0000313" key="14">
    <source>
        <dbReference type="EMBL" id="QRV17505.1"/>
    </source>
</evidence>
<evidence type="ECO:0000256" key="8">
    <source>
        <dbReference type="ARBA" id="ARBA00042704"/>
    </source>
</evidence>
<feature type="region of interest" description="Disordered" evidence="12">
    <location>
        <begin position="144"/>
        <end position="168"/>
    </location>
</feature>
<evidence type="ECO:0000256" key="1">
    <source>
        <dbReference type="ARBA" id="ARBA00012423"/>
    </source>
</evidence>
<evidence type="ECO:0000256" key="9">
    <source>
        <dbReference type="ARBA" id="ARBA00046047"/>
    </source>
</evidence>
<name>A0A8T8E6L1_9EURY</name>
<dbReference type="PANTHER" id="PTHR16138:SF7">
    <property type="entry name" value="PALMITOYL-PROTEIN THIOESTERASE ABHD10, MITOCHONDRIAL"/>
    <property type="match status" value="1"/>
</dbReference>
<sequence length="268" mass="29714">MTETEHRIAVADGETIAAVHHEAAGDDWIIFCHGFLSDKSGSYEHRCRRAVEHGYNAVRFDFRGCGDSDGRFVEQTLSDKLADLRAVLEYVAPPSVVLFGSSFGGKVAFHAAVDDKRVAAVATRAPVTYNRAFDEYRAIVERESSSRQAAGSEQREGPDEASGETVRAKRDVNCEGVYEFETGDRIDERFFNDFEDYEFDDVAASLSVPVAIFHGREDDSVDVGDSVDAAAALETDVLLETFAAEGHRFSTDAEARLLERLFHWLETQ</sequence>
<evidence type="ECO:0000256" key="11">
    <source>
        <dbReference type="ARBA" id="ARBA00047972"/>
    </source>
</evidence>
<dbReference type="KEGG" id="hsal:JMJ58_21980"/>
<dbReference type="RefSeq" id="WP_204749533.1">
    <property type="nucleotide sequence ID" value="NZ_CP069190.1"/>
</dbReference>
<reference evidence="14 15" key="1">
    <citation type="submission" date="2021-01" db="EMBL/GenBank/DDBJ databases">
        <title>Genome Sequence and Methylation Pattern of Haloterrigena salifodinae BOL5-1, An Extremely Halophilic Archaeon from a Bolivian Salt Mine.</title>
        <authorList>
            <person name="DasSarma P."/>
            <person name="Anton B.P."/>
            <person name="DasSarma S.L."/>
            <person name="von Ehrenheim H.A.L."/>
            <person name="Martinez F.L."/>
            <person name="Guzman D."/>
            <person name="Roberts R.J."/>
            <person name="DasSarma S."/>
        </authorList>
    </citation>
    <scope>NUCLEOTIDE SEQUENCE [LARGE SCALE GENOMIC DNA]</scope>
    <source>
        <strain evidence="14 15">BOL5-1</strain>
        <plasmid evidence="14 15">pHTS171</plasmid>
    </source>
</reference>
<protein>
    <recommendedName>
        <fullName evidence="5">Palmitoyl-protein thioesterase ABHD10, mitochondrial</fullName>
        <ecNumber evidence="4">3.1.1.93</ecNumber>
        <ecNumber evidence="1">3.1.2.22</ecNumber>
    </recommendedName>
    <alternativeName>
        <fullName evidence="7">Acyl-protein thioesterase ABHD10</fullName>
    </alternativeName>
    <alternativeName>
        <fullName evidence="8">Alpha/beta hydrolase domain-containing protein 10</fullName>
    </alternativeName>
    <alternativeName>
        <fullName evidence="6">Mycophenolic acid acyl-glucuronide esterase, mitochondrial</fullName>
    </alternativeName>
</protein>
<evidence type="ECO:0000256" key="2">
    <source>
        <dbReference type="ARBA" id="ARBA00022801"/>
    </source>
</evidence>
<keyword evidence="2 14" id="KW-0378">Hydrolase</keyword>
<dbReference type="EC" id="3.1.2.22" evidence="1"/>
<proteinExistence type="predicted"/>
<evidence type="ECO:0000256" key="3">
    <source>
        <dbReference type="ARBA" id="ARBA00022946"/>
    </source>
</evidence>
<evidence type="ECO:0000256" key="6">
    <source>
        <dbReference type="ARBA" id="ARBA00041520"/>
    </source>
</evidence>
<keyword evidence="14" id="KW-0614">Plasmid</keyword>
<evidence type="ECO:0000256" key="7">
    <source>
        <dbReference type="ARBA" id="ARBA00042645"/>
    </source>
</evidence>
<comment type="catalytic activity">
    <reaction evidence="10">
        <text>S-hexadecanoyl-L-cysteinyl-[protein] + H2O = L-cysteinyl-[protein] + hexadecanoate + H(+)</text>
        <dbReference type="Rhea" id="RHEA:19233"/>
        <dbReference type="Rhea" id="RHEA-COMP:10131"/>
        <dbReference type="Rhea" id="RHEA-COMP:11032"/>
        <dbReference type="ChEBI" id="CHEBI:7896"/>
        <dbReference type="ChEBI" id="CHEBI:15377"/>
        <dbReference type="ChEBI" id="CHEBI:15378"/>
        <dbReference type="ChEBI" id="CHEBI:29950"/>
        <dbReference type="ChEBI" id="CHEBI:74151"/>
        <dbReference type="EC" id="3.1.2.22"/>
    </reaction>
    <physiologicalReaction direction="left-to-right" evidence="10">
        <dbReference type="Rhea" id="RHEA:19234"/>
    </physiologicalReaction>
</comment>
<keyword evidence="3" id="KW-0809">Transit peptide</keyword>
<keyword evidence="15" id="KW-1185">Reference proteome</keyword>
<comment type="function">
    <text evidence="9">Acts as an acyl-protein thioesterase that hydrolyzes fatty acids from acylated residues in proteins. Regulates the mitochondrial S-depalmitoylation of the nucleophilic active site residue of peroxiredoxin-5/PRDX5, a key antioxidant protein, therefore modulating mitochondrial antioxidant ability. Also catalyzes the deglucuronidation of mycophenolic acid acyl-glucuronide, an active metabolite of the immunosuppressant drug mycophenolate.</text>
</comment>
<dbReference type="GO" id="GO:0102390">
    <property type="term" value="F:mycophenolic acid acyl-glucuronide esterase activity"/>
    <property type="evidence" value="ECO:0007669"/>
    <property type="project" value="UniProtKB-EC"/>
</dbReference>
<dbReference type="EMBL" id="CP069190">
    <property type="protein sequence ID" value="QRV17505.1"/>
    <property type="molecule type" value="Genomic_DNA"/>
</dbReference>
<evidence type="ECO:0000313" key="15">
    <source>
        <dbReference type="Proteomes" id="UP000637819"/>
    </source>
</evidence>
<dbReference type="InterPro" id="IPR000073">
    <property type="entry name" value="AB_hydrolase_1"/>
</dbReference>
<accession>A0A8T8E6L1</accession>
<feature type="domain" description="AB hydrolase-1" evidence="13">
    <location>
        <begin position="29"/>
        <end position="253"/>
    </location>
</feature>
<geneLocation type="plasmid" evidence="14 15">
    <name>pHTS171</name>
</geneLocation>
<evidence type="ECO:0000256" key="5">
    <source>
        <dbReference type="ARBA" id="ARBA00039314"/>
    </source>
</evidence>
<dbReference type="InterPro" id="IPR029058">
    <property type="entry name" value="AB_hydrolase_fold"/>
</dbReference>
<dbReference type="OrthoDB" id="7531at2157"/>
<dbReference type="GO" id="GO:0004553">
    <property type="term" value="F:hydrolase activity, hydrolyzing O-glycosyl compounds"/>
    <property type="evidence" value="ECO:0007669"/>
    <property type="project" value="TreeGrafter"/>
</dbReference>
<dbReference type="Pfam" id="PF12697">
    <property type="entry name" value="Abhydrolase_6"/>
    <property type="match status" value="1"/>
</dbReference>